<keyword evidence="2" id="KW-1133">Transmembrane helix</keyword>
<feature type="compositionally biased region" description="Low complexity" evidence="1">
    <location>
        <begin position="196"/>
        <end position="213"/>
    </location>
</feature>
<keyword evidence="2" id="KW-0812">Transmembrane</keyword>
<keyword evidence="4" id="KW-1185">Reference proteome</keyword>
<gene>
    <name evidence="3" type="ORF">BSAL_01645</name>
</gene>
<evidence type="ECO:0000313" key="3">
    <source>
        <dbReference type="EMBL" id="CUG88315.1"/>
    </source>
</evidence>
<feature type="transmembrane region" description="Helical" evidence="2">
    <location>
        <begin position="38"/>
        <end position="60"/>
    </location>
</feature>
<evidence type="ECO:0000313" key="4">
    <source>
        <dbReference type="Proteomes" id="UP000051952"/>
    </source>
</evidence>
<feature type="region of interest" description="Disordered" evidence="1">
    <location>
        <begin position="74"/>
        <end position="111"/>
    </location>
</feature>
<dbReference type="AlphaFoldDB" id="A0A0S4JE48"/>
<reference evidence="4" key="1">
    <citation type="submission" date="2015-09" db="EMBL/GenBank/DDBJ databases">
        <authorList>
            <consortium name="Pathogen Informatics"/>
        </authorList>
    </citation>
    <scope>NUCLEOTIDE SEQUENCE [LARGE SCALE GENOMIC DNA]</scope>
    <source>
        <strain evidence="4">Lake Konstanz</strain>
    </source>
</reference>
<evidence type="ECO:0000256" key="2">
    <source>
        <dbReference type="SAM" id="Phobius"/>
    </source>
</evidence>
<evidence type="ECO:0000256" key="1">
    <source>
        <dbReference type="SAM" id="MobiDB-lite"/>
    </source>
</evidence>
<proteinExistence type="predicted"/>
<dbReference type="OrthoDB" id="3176531at2759"/>
<organism evidence="3 4">
    <name type="scientific">Bodo saltans</name>
    <name type="common">Flagellated protozoan</name>
    <dbReference type="NCBI Taxonomy" id="75058"/>
    <lineage>
        <taxon>Eukaryota</taxon>
        <taxon>Discoba</taxon>
        <taxon>Euglenozoa</taxon>
        <taxon>Kinetoplastea</taxon>
        <taxon>Metakinetoplastina</taxon>
        <taxon>Eubodonida</taxon>
        <taxon>Bodonidae</taxon>
        <taxon>Bodo</taxon>
    </lineage>
</organism>
<feature type="compositionally biased region" description="Low complexity" evidence="1">
    <location>
        <begin position="78"/>
        <end position="102"/>
    </location>
</feature>
<dbReference type="EMBL" id="CYKH01001631">
    <property type="protein sequence ID" value="CUG88315.1"/>
    <property type="molecule type" value="Genomic_DNA"/>
</dbReference>
<sequence>MSSGGAKRRNGLLGVLAHHLYHLTTNTGSHRSGIGARVVLCVVVVALLFFVTWITTSLVGGRPNTPSHQMEQHTLIDQSPQVSSLSTPTSSLPQQQQSEEPAQPTPVPEPYYNSAAETIVRGNNHTLSLRYCNTNKNPDCSNVLERESQQNESIFRPHMPVFFPVDPIDVHEFTKWTTRALGCHNNNVGGGDVVSRSRTSPSSSSASTSSASSLLTDAARKNRWISCLGNSLREHHRRSSQLLHYEIPIKHGEWVGKIQLLQSKDQSSSSHRVDQDDSYYFAIVLEHHYKPVAPYAPNRRNAIIVANRSDPTDHGAASGFWNDYIRDVIGPDELRGNVLLCAGDRTVNIGEINVTRLIPPGSSGHIPRMEPVAGCSGRTFLFPLGFTFAGSDVESGLVDYYISPLPIRMAVPPPRDSTLWQPQEKYDAYNQTFLFAQSISKSVMQMHITHEYDGFWATNEHIDTALSHVGKKIVQWDRASDGVGAAVTPSYCRSRRQGARRCPDQKQTDDLMFDASRALYRKMPQGPSYAPPVLKRQPRVAYLPIRGGNEFGVVLSSSSKRLNTSSGLCAEDLCLPQVPRAVIDGDASTPLAAGAASSSLSTFNPRASCISSITSRRHPVTLRAAMNEDAKLWQSAATKGKSVNILFTGDSQIRSLFFHWSAVVGNRGVELRKVFNITYDDKPEDEDSSVDNNKEQPWRTTFLWDSYLARLASWSDAQCRAMAQTYNVIVFGFGSWPASYGQYSYGEVLRRADVLSRVAQCLRTNGVTVVYAGTPAWPKHRKKNPGFRITNTRLSIYNRMVSHALLASGSASSEQQRSTSAVVVAPLHFLPFFDLSIAMAVMKRSDGMHYDGSVVTFGAVEVLASTMLRLCD</sequence>
<name>A0A0S4JE48_BODSA</name>
<keyword evidence="2" id="KW-0472">Membrane</keyword>
<accession>A0A0S4JE48</accession>
<protein>
    <submittedName>
        <fullName evidence="3">Membrane-associated protein, putative</fullName>
    </submittedName>
</protein>
<dbReference type="VEuPathDB" id="TriTrypDB:BSAL_01645"/>
<dbReference type="Proteomes" id="UP000051952">
    <property type="component" value="Unassembled WGS sequence"/>
</dbReference>
<feature type="region of interest" description="Disordered" evidence="1">
    <location>
        <begin position="187"/>
        <end position="214"/>
    </location>
</feature>